<sequence>MEFTLTTNIKATPKQIYKSWLSPQRHSKMTGGTAFVSDKVGDEFTAWEGYITGKNIELKPYNKIVQSWRSTNFQNDESDSQIEILLSEDGEETTLTLKHTNVPESGEHYKKGWEEHYFTPMKDYFKALNKL</sequence>
<dbReference type="SUPFAM" id="SSF55961">
    <property type="entry name" value="Bet v1-like"/>
    <property type="match status" value="1"/>
</dbReference>
<dbReference type="Proteomes" id="UP001202717">
    <property type="component" value="Chromosome"/>
</dbReference>
<feature type="domain" description="Activator of Hsp90 ATPase homologue 1/2-like C-terminal" evidence="2">
    <location>
        <begin position="10"/>
        <end position="125"/>
    </location>
</feature>
<evidence type="ECO:0000256" key="1">
    <source>
        <dbReference type="ARBA" id="ARBA00006817"/>
    </source>
</evidence>
<accession>A0ABY7S2G4</accession>
<name>A0ABY7S2G4_9FLAO</name>
<evidence type="ECO:0000259" key="2">
    <source>
        <dbReference type="Pfam" id="PF08327"/>
    </source>
</evidence>
<gene>
    <name evidence="3" type="ORF">MUN68_001120</name>
</gene>
<organism evidence="3 4">
    <name type="scientific">Psychroserpens ponticola</name>
    <dbReference type="NCBI Taxonomy" id="2932268"/>
    <lineage>
        <taxon>Bacteria</taxon>
        <taxon>Pseudomonadati</taxon>
        <taxon>Bacteroidota</taxon>
        <taxon>Flavobacteriia</taxon>
        <taxon>Flavobacteriales</taxon>
        <taxon>Flavobacteriaceae</taxon>
        <taxon>Psychroserpens</taxon>
    </lineage>
</organism>
<dbReference type="RefSeq" id="WP_249995156.1">
    <property type="nucleotide sequence ID" value="NZ_CP116221.1"/>
</dbReference>
<dbReference type="Gene3D" id="3.30.530.20">
    <property type="match status" value="1"/>
</dbReference>
<evidence type="ECO:0000313" key="3">
    <source>
        <dbReference type="EMBL" id="WCO02100.1"/>
    </source>
</evidence>
<comment type="similarity">
    <text evidence="1">Belongs to the AHA1 family.</text>
</comment>
<dbReference type="InterPro" id="IPR013538">
    <property type="entry name" value="ASHA1/2-like_C"/>
</dbReference>
<reference evidence="3 4" key="1">
    <citation type="submission" date="2023-01" db="EMBL/GenBank/DDBJ databases">
        <title>Psychroserpens ponticola sp. nov., isolated from seawater.</title>
        <authorList>
            <person name="Kristyanto S."/>
            <person name="Jung J."/>
            <person name="Kim J.M."/>
            <person name="Jeon C.O."/>
        </authorList>
    </citation>
    <scope>NUCLEOTIDE SEQUENCE [LARGE SCALE GENOMIC DNA]</scope>
    <source>
        <strain evidence="3 4">MSW6</strain>
    </source>
</reference>
<dbReference type="InterPro" id="IPR023393">
    <property type="entry name" value="START-like_dom_sf"/>
</dbReference>
<proteinExistence type="inferred from homology"/>
<dbReference type="EMBL" id="CP116221">
    <property type="protein sequence ID" value="WCO02100.1"/>
    <property type="molecule type" value="Genomic_DNA"/>
</dbReference>
<keyword evidence="4" id="KW-1185">Reference proteome</keyword>
<dbReference type="Pfam" id="PF08327">
    <property type="entry name" value="AHSA1"/>
    <property type="match status" value="1"/>
</dbReference>
<evidence type="ECO:0000313" key="4">
    <source>
        <dbReference type="Proteomes" id="UP001202717"/>
    </source>
</evidence>
<protein>
    <submittedName>
        <fullName evidence="3">SRPBCC domain-containing protein</fullName>
    </submittedName>
</protein>